<comment type="caution">
    <text evidence="8">The sequence shown here is derived from an EMBL/GenBank/DDBJ whole genome shotgun (WGS) entry which is preliminary data.</text>
</comment>
<keyword evidence="4" id="KW-0227">DNA damage</keyword>
<proteinExistence type="predicted"/>
<dbReference type="PROSITE" id="PS00374">
    <property type="entry name" value="MGMT"/>
    <property type="match status" value="1"/>
</dbReference>
<protein>
    <submittedName>
        <fullName evidence="8">Methylated-DNA-[protein]-cysteine S-methyltransferase</fullName>
    </submittedName>
</protein>
<dbReference type="Gene3D" id="3.30.160.70">
    <property type="entry name" value="Methylated DNA-protein cysteine methyltransferase domain"/>
    <property type="match status" value="1"/>
</dbReference>
<evidence type="ECO:0000256" key="3">
    <source>
        <dbReference type="ARBA" id="ARBA00022679"/>
    </source>
</evidence>
<dbReference type="GO" id="GO:0006281">
    <property type="term" value="P:DNA repair"/>
    <property type="evidence" value="ECO:0007669"/>
    <property type="project" value="UniProtKB-KW"/>
</dbReference>
<dbReference type="SUPFAM" id="SSF53155">
    <property type="entry name" value="Methylated DNA-protein cysteine methyltransferase domain"/>
    <property type="match status" value="1"/>
</dbReference>
<dbReference type="SUPFAM" id="SSF46767">
    <property type="entry name" value="Methylated DNA-protein cysteine methyltransferase, C-terminal domain"/>
    <property type="match status" value="1"/>
</dbReference>
<keyword evidence="2 8" id="KW-0489">Methyltransferase</keyword>
<dbReference type="InterPro" id="IPR014048">
    <property type="entry name" value="MethylDNA_cys_MeTrfase_DNA-bd"/>
</dbReference>
<evidence type="ECO:0000256" key="6">
    <source>
        <dbReference type="ARBA" id="ARBA00049348"/>
    </source>
</evidence>
<comment type="catalytic activity">
    <reaction evidence="6">
        <text>a 6-O-methyl-2'-deoxyguanosine in DNA + L-cysteinyl-[protein] = S-methyl-L-cysteinyl-[protein] + a 2'-deoxyguanosine in DNA</text>
        <dbReference type="Rhea" id="RHEA:24000"/>
        <dbReference type="Rhea" id="RHEA-COMP:10131"/>
        <dbReference type="Rhea" id="RHEA-COMP:10132"/>
        <dbReference type="Rhea" id="RHEA-COMP:11367"/>
        <dbReference type="Rhea" id="RHEA-COMP:11368"/>
        <dbReference type="ChEBI" id="CHEBI:29950"/>
        <dbReference type="ChEBI" id="CHEBI:82612"/>
        <dbReference type="ChEBI" id="CHEBI:85445"/>
        <dbReference type="ChEBI" id="CHEBI:85448"/>
        <dbReference type="EC" id="2.1.1.63"/>
    </reaction>
</comment>
<dbReference type="OrthoDB" id="9802228at2"/>
<evidence type="ECO:0000256" key="5">
    <source>
        <dbReference type="ARBA" id="ARBA00023204"/>
    </source>
</evidence>
<reference evidence="8 9" key="1">
    <citation type="submission" date="2019-03" db="EMBL/GenBank/DDBJ databases">
        <title>Genomic Encyclopedia of Type Strains, Phase III (KMG-III): the genomes of soil and plant-associated and newly described type strains.</title>
        <authorList>
            <person name="Whitman W."/>
        </authorList>
    </citation>
    <scope>NUCLEOTIDE SEQUENCE [LARGE SCALE GENOMIC DNA]</scope>
    <source>
        <strain evidence="8 9">CGMCC 1.7660</strain>
    </source>
</reference>
<sequence>MVAVASSEPAFVPTGAILRTAIGWIDIRADEEAVTQLHWRAIEPGVLVSNPLAEEAKRQVEAYLAGRLTRFDLPLRYAGSEFARHVWDMLLRIPYGETRRYGHLSALIGGEATGNDARAIGSACGQNPIAVIIPCHRVIGAAALGGYSGDLGLTAKRFLLDLEKGQGRLF</sequence>
<evidence type="ECO:0000313" key="9">
    <source>
        <dbReference type="Proteomes" id="UP000295783"/>
    </source>
</evidence>
<dbReference type="NCBIfam" id="TIGR00589">
    <property type="entry name" value="ogt"/>
    <property type="match status" value="1"/>
</dbReference>
<evidence type="ECO:0000256" key="2">
    <source>
        <dbReference type="ARBA" id="ARBA00022603"/>
    </source>
</evidence>
<dbReference type="GO" id="GO:0032259">
    <property type="term" value="P:methylation"/>
    <property type="evidence" value="ECO:0007669"/>
    <property type="project" value="UniProtKB-KW"/>
</dbReference>
<organism evidence="8 9">
    <name type="scientific">Dongia mobilis</name>
    <dbReference type="NCBI Taxonomy" id="578943"/>
    <lineage>
        <taxon>Bacteria</taxon>
        <taxon>Pseudomonadati</taxon>
        <taxon>Pseudomonadota</taxon>
        <taxon>Alphaproteobacteria</taxon>
        <taxon>Rhodospirillales</taxon>
        <taxon>Dongiaceae</taxon>
        <taxon>Dongia</taxon>
    </lineage>
</organism>
<dbReference type="PANTHER" id="PTHR10815:SF13">
    <property type="entry name" value="METHYLATED-DNA--PROTEIN-CYSTEINE METHYLTRANSFERASE"/>
    <property type="match status" value="1"/>
</dbReference>
<evidence type="ECO:0000256" key="1">
    <source>
        <dbReference type="ARBA" id="ARBA00001286"/>
    </source>
</evidence>
<comment type="catalytic activity">
    <reaction evidence="1">
        <text>a 4-O-methyl-thymidine in DNA + L-cysteinyl-[protein] = a thymidine in DNA + S-methyl-L-cysteinyl-[protein]</text>
        <dbReference type="Rhea" id="RHEA:53428"/>
        <dbReference type="Rhea" id="RHEA-COMP:10131"/>
        <dbReference type="Rhea" id="RHEA-COMP:10132"/>
        <dbReference type="Rhea" id="RHEA-COMP:13555"/>
        <dbReference type="Rhea" id="RHEA-COMP:13556"/>
        <dbReference type="ChEBI" id="CHEBI:29950"/>
        <dbReference type="ChEBI" id="CHEBI:82612"/>
        <dbReference type="ChEBI" id="CHEBI:137386"/>
        <dbReference type="ChEBI" id="CHEBI:137387"/>
        <dbReference type="EC" id="2.1.1.63"/>
    </reaction>
</comment>
<evidence type="ECO:0000256" key="4">
    <source>
        <dbReference type="ARBA" id="ARBA00022763"/>
    </source>
</evidence>
<evidence type="ECO:0000259" key="7">
    <source>
        <dbReference type="Pfam" id="PF01035"/>
    </source>
</evidence>
<dbReference type="InterPro" id="IPR036217">
    <property type="entry name" value="MethylDNA_cys_MeTrfase_DNAb"/>
</dbReference>
<evidence type="ECO:0000313" key="8">
    <source>
        <dbReference type="EMBL" id="TDQ81948.1"/>
    </source>
</evidence>
<dbReference type="Pfam" id="PF01035">
    <property type="entry name" value="DNA_binding_1"/>
    <property type="match status" value="1"/>
</dbReference>
<dbReference type="GO" id="GO:0003908">
    <property type="term" value="F:methylated-DNA-[protein]-cysteine S-methyltransferase activity"/>
    <property type="evidence" value="ECO:0007669"/>
    <property type="project" value="UniProtKB-EC"/>
</dbReference>
<dbReference type="PANTHER" id="PTHR10815">
    <property type="entry name" value="METHYLATED-DNA--PROTEIN-CYSTEINE METHYLTRANSFERASE"/>
    <property type="match status" value="1"/>
</dbReference>
<keyword evidence="9" id="KW-1185">Reference proteome</keyword>
<dbReference type="InterPro" id="IPR001497">
    <property type="entry name" value="MethylDNA_cys_MeTrfase_AS"/>
</dbReference>
<keyword evidence="5" id="KW-0234">DNA repair</keyword>
<feature type="domain" description="Methylated-DNA-[protein]-cysteine S-methyltransferase DNA binding" evidence="7">
    <location>
        <begin position="81"/>
        <end position="164"/>
    </location>
</feature>
<dbReference type="Proteomes" id="UP000295783">
    <property type="component" value="Unassembled WGS sequence"/>
</dbReference>
<keyword evidence="3 8" id="KW-0808">Transferase</keyword>
<name>A0A4V3DEJ5_9PROT</name>
<dbReference type="AlphaFoldDB" id="A0A4V3DEJ5"/>
<dbReference type="InterPro" id="IPR036388">
    <property type="entry name" value="WH-like_DNA-bd_sf"/>
</dbReference>
<gene>
    <name evidence="8" type="ORF">A8950_1768</name>
</gene>
<dbReference type="CDD" id="cd06445">
    <property type="entry name" value="ATase"/>
    <property type="match status" value="1"/>
</dbReference>
<dbReference type="InterPro" id="IPR036631">
    <property type="entry name" value="MGMT_N_sf"/>
</dbReference>
<dbReference type="Gene3D" id="1.10.10.10">
    <property type="entry name" value="Winged helix-like DNA-binding domain superfamily/Winged helix DNA-binding domain"/>
    <property type="match status" value="1"/>
</dbReference>
<dbReference type="EMBL" id="SNYW01000008">
    <property type="protein sequence ID" value="TDQ81948.1"/>
    <property type="molecule type" value="Genomic_DNA"/>
</dbReference>
<accession>A0A4V3DEJ5</accession>